<comment type="caution">
    <text evidence="13">The sequence shown here is derived from an EMBL/GenBank/DDBJ whole genome shotgun (WGS) entry which is preliminary data.</text>
</comment>
<gene>
    <name evidence="13" type="ORF">C5Y83_27815</name>
</gene>
<evidence type="ECO:0000256" key="11">
    <source>
        <dbReference type="SAM" id="Phobius"/>
    </source>
</evidence>
<evidence type="ECO:0000313" key="14">
    <source>
        <dbReference type="Proteomes" id="UP000238322"/>
    </source>
</evidence>
<dbReference type="AlphaFoldDB" id="A0A2S8F917"/>
<evidence type="ECO:0000256" key="6">
    <source>
        <dbReference type="ARBA" id="ARBA00022958"/>
    </source>
</evidence>
<feature type="transmembrane region" description="Helical" evidence="11">
    <location>
        <begin position="166"/>
        <end position="187"/>
    </location>
</feature>
<dbReference type="GO" id="GO:0008076">
    <property type="term" value="C:voltage-gated potassium channel complex"/>
    <property type="evidence" value="ECO:0007669"/>
    <property type="project" value="InterPro"/>
</dbReference>
<keyword evidence="4 11" id="KW-0812">Transmembrane</keyword>
<keyword evidence="9 11" id="KW-0472">Membrane</keyword>
<evidence type="ECO:0000259" key="12">
    <source>
        <dbReference type="Pfam" id="PF00520"/>
    </source>
</evidence>
<evidence type="ECO:0000256" key="9">
    <source>
        <dbReference type="ARBA" id="ARBA00023136"/>
    </source>
</evidence>
<dbReference type="InterPro" id="IPR028325">
    <property type="entry name" value="VG_K_chnl"/>
</dbReference>
<dbReference type="Proteomes" id="UP000238322">
    <property type="component" value="Unassembled WGS sequence"/>
</dbReference>
<evidence type="ECO:0000313" key="13">
    <source>
        <dbReference type="EMBL" id="PQO28424.1"/>
    </source>
</evidence>
<feature type="transmembrane region" description="Helical" evidence="11">
    <location>
        <begin position="33"/>
        <end position="54"/>
    </location>
</feature>
<dbReference type="PANTHER" id="PTHR11537">
    <property type="entry name" value="VOLTAGE-GATED POTASSIUM CHANNEL"/>
    <property type="match status" value="1"/>
</dbReference>
<keyword evidence="2" id="KW-0813">Transport</keyword>
<dbReference type="RefSeq" id="WP_105333093.1">
    <property type="nucleotide sequence ID" value="NZ_PUHY01000016.1"/>
</dbReference>
<feature type="transmembrane region" description="Helical" evidence="11">
    <location>
        <begin position="234"/>
        <end position="259"/>
    </location>
</feature>
<protein>
    <submittedName>
        <fullName evidence="13">Ion transporter</fullName>
    </submittedName>
</protein>
<evidence type="ECO:0000256" key="2">
    <source>
        <dbReference type="ARBA" id="ARBA00022448"/>
    </source>
</evidence>
<accession>A0A2S8F917</accession>
<sequence>MNLERNVVKSDPDDARTWRQQIYEVVFEADTPAGVLFDVILLVAIVLSVMVIMLESVESIRHEYGTLLVGAEWFFTALFTVEYVVRIACVPRPLRYVFSFYGIVDLLAILPTYLIALPIMTDAETQRLTTIRALRLLRAFRIFKLAHMLSEAEALRDAIWAARAKIAVFLSFVVISVVIVGSAMHLIEGGRLDDDGQTMSNGFGSIPESMYWAVVTMTTVGYGDVSPTTALGKALAACMMLLGYCMIIVPTGIVSAEFAQAAKKNMTVRVCDNCMAEGHEADARYCKYCGTML</sequence>
<dbReference type="SUPFAM" id="SSF81324">
    <property type="entry name" value="Voltage-gated potassium channels"/>
    <property type="match status" value="1"/>
</dbReference>
<reference evidence="13 14" key="1">
    <citation type="submission" date="2018-02" db="EMBL/GenBank/DDBJ databases">
        <title>Comparative genomes isolates from brazilian mangrove.</title>
        <authorList>
            <person name="Araujo J.E."/>
            <person name="Taketani R.G."/>
            <person name="Silva M.C.P."/>
            <person name="Loureco M.V."/>
            <person name="Andreote F.D."/>
        </authorList>
    </citation>
    <scope>NUCLEOTIDE SEQUENCE [LARGE SCALE GENOMIC DNA]</scope>
    <source>
        <strain evidence="13 14">Hex-1 MGV</strain>
    </source>
</reference>
<evidence type="ECO:0000256" key="4">
    <source>
        <dbReference type="ARBA" id="ARBA00022692"/>
    </source>
</evidence>
<dbReference type="GO" id="GO:0001508">
    <property type="term" value="P:action potential"/>
    <property type="evidence" value="ECO:0007669"/>
    <property type="project" value="TreeGrafter"/>
</dbReference>
<keyword evidence="8" id="KW-0406">Ion transport</keyword>
<dbReference type="PANTHER" id="PTHR11537:SF254">
    <property type="entry name" value="POTASSIUM VOLTAGE-GATED CHANNEL PROTEIN SHAB"/>
    <property type="match status" value="1"/>
</dbReference>
<dbReference type="OrthoDB" id="9810759at2"/>
<keyword evidence="3" id="KW-0633">Potassium transport</keyword>
<keyword evidence="7 11" id="KW-1133">Transmembrane helix</keyword>
<dbReference type="GO" id="GO:0005249">
    <property type="term" value="F:voltage-gated potassium channel activity"/>
    <property type="evidence" value="ECO:0007669"/>
    <property type="project" value="InterPro"/>
</dbReference>
<proteinExistence type="predicted"/>
<evidence type="ECO:0000256" key="8">
    <source>
        <dbReference type="ARBA" id="ARBA00023065"/>
    </source>
</evidence>
<evidence type="ECO:0000256" key="1">
    <source>
        <dbReference type="ARBA" id="ARBA00004141"/>
    </source>
</evidence>
<dbReference type="EMBL" id="PUHY01000016">
    <property type="protein sequence ID" value="PQO28424.1"/>
    <property type="molecule type" value="Genomic_DNA"/>
</dbReference>
<dbReference type="PRINTS" id="PR00169">
    <property type="entry name" value="KCHANNEL"/>
</dbReference>
<dbReference type="InterPro" id="IPR005821">
    <property type="entry name" value="Ion_trans_dom"/>
</dbReference>
<evidence type="ECO:0000256" key="7">
    <source>
        <dbReference type="ARBA" id="ARBA00022989"/>
    </source>
</evidence>
<feature type="transmembrane region" description="Helical" evidence="11">
    <location>
        <begin position="66"/>
        <end position="85"/>
    </location>
</feature>
<dbReference type="Pfam" id="PF00520">
    <property type="entry name" value="Ion_trans"/>
    <property type="match status" value="1"/>
</dbReference>
<comment type="subcellular location">
    <subcellularLocation>
        <location evidence="1">Membrane</location>
        <topology evidence="1">Multi-pass membrane protein</topology>
    </subcellularLocation>
</comment>
<evidence type="ECO:0000256" key="10">
    <source>
        <dbReference type="ARBA" id="ARBA00023303"/>
    </source>
</evidence>
<keyword evidence="5" id="KW-0631">Potassium channel</keyword>
<keyword evidence="6" id="KW-0630">Potassium</keyword>
<feature type="transmembrane region" description="Helical" evidence="11">
    <location>
        <begin position="97"/>
        <end position="117"/>
    </location>
</feature>
<dbReference type="Gene3D" id="1.10.287.70">
    <property type="match status" value="1"/>
</dbReference>
<name>A0A2S8F917_9BACT</name>
<feature type="domain" description="Ion transport" evidence="12">
    <location>
        <begin position="36"/>
        <end position="264"/>
    </location>
</feature>
<evidence type="ECO:0000256" key="5">
    <source>
        <dbReference type="ARBA" id="ARBA00022826"/>
    </source>
</evidence>
<evidence type="ECO:0000256" key="3">
    <source>
        <dbReference type="ARBA" id="ARBA00022538"/>
    </source>
</evidence>
<organism evidence="13 14">
    <name type="scientific">Blastopirellula marina</name>
    <dbReference type="NCBI Taxonomy" id="124"/>
    <lineage>
        <taxon>Bacteria</taxon>
        <taxon>Pseudomonadati</taxon>
        <taxon>Planctomycetota</taxon>
        <taxon>Planctomycetia</taxon>
        <taxon>Pirellulales</taxon>
        <taxon>Pirellulaceae</taxon>
        <taxon>Blastopirellula</taxon>
    </lineage>
</organism>
<keyword evidence="10" id="KW-0407">Ion channel</keyword>